<evidence type="ECO:0000313" key="2">
    <source>
        <dbReference type="Proteomes" id="UP000608345"/>
    </source>
</evidence>
<comment type="caution">
    <text evidence="1">The sequence shown here is derived from an EMBL/GenBank/DDBJ whole genome shotgun (WGS) entry which is preliminary data.</text>
</comment>
<dbReference type="EMBL" id="BMYS01000022">
    <property type="protein sequence ID" value="GGW94433.1"/>
    <property type="molecule type" value="Genomic_DNA"/>
</dbReference>
<protein>
    <submittedName>
        <fullName evidence="1">Uncharacterized protein</fullName>
    </submittedName>
</protein>
<dbReference type="AlphaFoldDB" id="A0A918JPC6"/>
<evidence type="ECO:0000313" key="1">
    <source>
        <dbReference type="EMBL" id="GGW94433.1"/>
    </source>
</evidence>
<accession>A0A918JPC6</accession>
<reference evidence="1" key="2">
    <citation type="submission" date="2020-09" db="EMBL/GenBank/DDBJ databases">
        <authorList>
            <person name="Sun Q."/>
            <person name="Kim S."/>
        </authorList>
    </citation>
    <scope>NUCLEOTIDE SEQUENCE</scope>
    <source>
        <strain evidence="1">KCTC 23732</strain>
    </source>
</reference>
<dbReference type="InterPro" id="IPR006311">
    <property type="entry name" value="TAT_signal"/>
</dbReference>
<proteinExistence type="predicted"/>
<dbReference type="PROSITE" id="PS51318">
    <property type="entry name" value="TAT"/>
    <property type="match status" value="1"/>
</dbReference>
<reference evidence="1" key="1">
    <citation type="journal article" date="2014" name="Int. J. Syst. Evol. Microbiol.">
        <title>Complete genome sequence of Corynebacterium casei LMG S-19264T (=DSM 44701T), isolated from a smear-ripened cheese.</title>
        <authorList>
            <consortium name="US DOE Joint Genome Institute (JGI-PGF)"/>
            <person name="Walter F."/>
            <person name="Albersmeier A."/>
            <person name="Kalinowski J."/>
            <person name="Ruckert C."/>
        </authorList>
    </citation>
    <scope>NUCLEOTIDE SEQUENCE</scope>
    <source>
        <strain evidence="1">KCTC 23732</strain>
    </source>
</reference>
<organism evidence="1 2">
    <name type="scientific">Advenella faeciporci</name>
    <dbReference type="NCBI Taxonomy" id="797535"/>
    <lineage>
        <taxon>Bacteria</taxon>
        <taxon>Pseudomonadati</taxon>
        <taxon>Pseudomonadota</taxon>
        <taxon>Betaproteobacteria</taxon>
        <taxon>Burkholderiales</taxon>
        <taxon>Alcaligenaceae</taxon>
    </lineage>
</organism>
<dbReference type="RefSeq" id="WP_189385874.1">
    <property type="nucleotide sequence ID" value="NZ_BAABFY010000008.1"/>
</dbReference>
<sequence>MNEKRRMLLKGMALGGFAGVGAGISQTVMAATGSASDRQLFVLVNEALSSSAFIDGVAASGKSLKTLVADTGMAFVNAFNKHLSSQKKLHILGLTDDASAVIILDLARSAGASVKWIGHHTLETHQSIHGVSSVDSTRSCTVQLAKNLQQCGQAFMLNETHRHVPSGISLQMPGNRQAGTHQWMAELGYSLAVPNGFFSEPALPLKNNSVSPDSGHFVSFSIET</sequence>
<name>A0A918JPC6_9BURK</name>
<dbReference type="Proteomes" id="UP000608345">
    <property type="component" value="Unassembled WGS sequence"/>
</dbReference>
<gene>
    <name evidence="1" type="ORF">GCM10011450_25390</name>
</gene>
<keyword evidence="2" id="KW-1185">Reference proteome</keyword>